<dbReference type="EMBL" id="HACG01029184">
    <property type="protein sequence ID" value="CEK76049.1"/>
    <property type="molecule type" value="Transcribed_RNA"/>
</dbReference>
<name>A0A0B7A521_9EUPU</name>
<protein>
    <submittedName>
        <fullName evidence="1">Uncharacterized protein</fullName>
    </submittedName>
</protein>
<dbReference type="AlphaFoldDB" id="A0A0B7A521"/>
<sequence length="52" mass="5841">METLCADCMSIHCAGLQHVTLRKLQHVNLIIKGEIKNTKKQQYCNINVCVGV</sequence>
<evidence type="ECO:0000313" key="1">
    <source>
        <dbReference type="EMBL" id="CEK76049.1"/>
    </source>
</evidence>
<gene>
    <name evidence="1" type="primary">ORF98181</name>
</gene>
<proteinExistence type="predicted"/>
<accession>A0A0B7A521</accession>
<reference evidence="1" key="1">
    <citation type="submission" date="2014-12" db="EMBL/GenBank/DDBJ databases">
        <title>Insight into the proteome of Arion vulgaris.</title>
        <authorList>
            <person name="Aradska J."/>
            <person name="Bulat T."/>
            <person name="Smidak R."/>
            <person name="Sarate P."/>
            <person name="Gangsoo J."/>
            <person name="Sialana F."/>
            <person name="Bilban M."/>
            <person name="Lubec G."/>
        </authorList>
    </citation>
    <scope>NUCLEOTIDE SEQUENCE</scope>
    <source>
        <tissue evidence="1">Skin</tissue>
    </source>
</reference>
<organism evidence="1">
    <name type="scientific">Arion vulgaris</name>
    <dbReference type="NCBI Taxonomy" id="1028688"/>
    <lineage>
        <taxon>Eukaryota</taxon>
        <taxon>Metazoa</taxon>
        <taxon>Spiralia</taxon>
        <taxon>Lophotrochozoa</taxon>
        <taxon>Mollusca</taxon>
        <taxon>Gastropoda</taxon>
        <taxon>Heterobranchia</taxon>
        <taxon>Euthyneura</taxon>
        <taxon>Panpulmonata</taxon>
        <taxon>Eupulmonata</taxon>
        <taxon>Stylommatophora</taxon>
        <taxon>Helicina</taxon>
        <taxon>Arionoidea</taxon>
        <taxon>Arionidae</taxon>
        <taxon>Arion</taxon>
    </lineage>
</organism>